<dbReference type="SMART" id="SM00320">
    <property type="entry name" value="WD40"/>
    <property type="match status" value="7"/>
</dbReference>
<feature type="repeat" description="WD" evidence="3">
    <location>
        <begin position="336"/>
        <end position="377"/>
    </location>
</feature>
<dbReference type="Pfam" id="PF08817">
    <property type="entry name" value="YukD"/>
    <property type="match status" value="1"/>
</dbReference>
<keyword evidence="4" id="KW-1133">Transmembrane helix</keyword>
<dbReference type="InterPro" id="IPR001680">
    <property type="entry name" value="WD40_rpt"/>
</dbReference>
<dbReference type="AlphaFoldDB" id="A0A4P6JS19"/>
<evidence type="ECO:0000256" key="4">
    <source>
        <dbReference type="SAM" id="Phobius"/>
    </source>
</evidence>
<dbReference type="CDD" id="cd00200">
    <property type="entry name" value="WD40"/>
    <property type="match status" value="1"/>
</dbReference>
<feature type="repeat" description="WD" evidence="3">
    <location>
        <begin position="380"/>
        <end position="412"/>
    </location>
</feature>
<organism evidence="6 7">
    <name type="scientific">Ktedonosporobacter rubrisoli</name>
    <dbReference type="NCBI Taxonomy" id="2509675"/>
    <lineage>
        <taxon>Bacteria</taxon>
        <taxon>Bacillati</taxon>
        <taxon>Chloroflexota</taxon>
        <taxon>Ktedonobacteria</taxon>
        <taxon>Ktedonobacterales</taxon>
        <taxon>Ktedonosporobacteraceae</taxon>
        <taxon>Ktedonosporobacter</taxon>
    </lineage>
</organism>
<feature type="repeat" description="WD" evidence="3">
    <location>
        <begin position="435"/>
        <end position="466"/>
    </location>
</feature>
<dbReference type="InterPro" id="IPR024962">
    <property type="entry name" value="YukD-like"/>
</dbReference>
<evidence type="ECO:0000313" key="7">
    <source>
        <dbReference type="Proteomes" id="UP000290365"/>
    </source>
</evidence>
<protein>
    <recommendedName>
        <fullName evidence="5">Anaphase-promoting complex subunit 4-like WD40 domain-containing protein</fullName>
    </recommendedName>
</protein>
<dbReference type="InterPro" id="IPR036322">
    <property type="entry name" value="WD40_repeat_dom_sf"/>
</dbReference>
<keyword evidence="7" id="KW-1185">Reference proteome</keyword>
<dbReference type="SUPFAM" id="SSF50978">
    <property type="entry name" value="WD40 repeat-like"/>
    <property type="match status" value="1"/>
</dbReference>
<feature type="transmembrane region" description="Helical" evidence="4">
    <location>
        <begin position="147"/>
        <end position="167"/>
    </location>
</feature>
<feature type="repeat" description="WD" evidence="3">
    <location>
        <begin position="293"/>
        <end position="326"/>
    </location>
</feature>
<dbReference type="Gene3D" id="2.130.10.10">
    <property type="entry name" value="YVTN repeat-like/Quinoprotein amine dehydrogenase"/>
    <property type="match status" value="3"/>
</dbReference>
<evidence type="ECO:0000256" key="2">
    <source>
        <dbReference type="ARBA" id="ARBA00022737"/>
    </source>
</evidence>
<dbReference type="PROSITE" id="PS50082">
    <property type="entry name" value="WD_REPEATS_2"/>
    <property type="match status" value="5"/>
</dbReference>
<dbReference type="KEGG" id="kbs:EPA93_20815"/>
<sequence length="510" mass="54533">MRKVKVLIEENAFGAVRPAELAVDIPVSALVPILVKELGLPQTDLFGNRLVYILRHTANGAMLPESATLEDAGVTPGARLALASFVANEAFDPSLLDSSALRLPDPTFYSSATLADAEYFTALPQRKNTSGLLPAVKRPPNATRRAFLVLSGAILGIGSVGIGYAAFRAWEPDVLKKILSNSGSSIVQQSSPPASSANRQSTQAIQAKPTITFTRHRQQVRTIAWSHDGMLASGGDDARVFIWGVDGTVRQILPQQDAVRALAWSGDGQRLVTGANNRITFFNVVSGEMLAHNHRHMGTVTSLAWATQGQQLAVSGSIDRRVIVWNTFDYHEQEIFSRHTAPIEVVSWSADGQTVASASQGGVIRVWSAASAREIHGLYLLDGQVSVHALAFAPTGSQLVAGGDDGIVRLWDGLSCKIQANGEFGPQCMDGPRRIQVSNTAIRSLAWSPDSRLLAVGTDDGTLSIWAPGQGQKPLLRLQQNAPVSALTWSARADQLASASGNTVTVWQLS</sequence>
<dbReference type="InterPro" id="IPR050349">
    <property type="entry name" value="WD_LIS1/nudF_dynein_reg"/>
</dbReference>
<dbReference type="Pfam" id="PF00400">
    <property type="entry name" value="WD40"/>
    <property type="match status" value="5"/>
</dbReference>
<keyword evidence="4" id="KW-0812">Transmembrane</keyword>
<proteinExistence type="predicted"/>
<name>A0A4P6JS19_KTERU</name>
<keyword evidence="4" id="KW-0472">Membrane</keyword>
<dbReference type="PROSITE" id="PS50294">
    <property type="entry name" value="WD_REPEATS_REGION"/>
    <property type="match status" value="4"/>
</dbReference>
<dbReference type="RefSeq" id="WP_129889361.1">
    <property type="nucleotide sequence ID" value="NZ_CP035758.1"/>
</dbReference>
<dbReference type="OrthoDB" id="148002at2"/>
<keyword evidence="2" id="KW-0677">Repeat</keyword>
<dbReference type="InterPro" id="IPR024977">
    <property type="entry name" value="Apc4-like_WD40_dom"/>
</dbReference>
<feature type="domain" description="Anaphase-promoting complex subunit 4-like WD40" evidence="5">
    <location>
        <begin position="255"/>
        <end position="307"/>
    </location>
</feature>
<dbReference type="Proteomes" id="UP000290365">
    <property type="component" value="Chromosome"/>
</dbReference>
<dbReference type="EMBL" id="CP035758">
    <property type="protein sequence ID" value="QBD78308.1"/>
    <property type="molecule type" value="Genomic_DNA"/>
</dbReference>
<dbReference type="InterPro" id="IPR015943">
    <property type="entry name" value="WD40/YVTN_repeat-like_dom_sf"/>
</dbReference>
<gene>
    <name evidence="6" type="ORF">EPA93_20815</name>
</gene>
<feature type="repeat" description="WD" evidence="3">
    <location>
        <begin position="213"/>
        <end position="243"/>
    </location>
</feature>
<evidence type="ECO:0000256" key="3">
    <source>
        <dbReference type="PROSITE-ProRule" id="PRU00221"/>
    </source>
</evidence>
<keyword evidence="1 3" id="KW-0853">WD repeat</keyword>
<dbReference type="Pfam" id="PF12894">
    <property type="entry name" value="ANAPC4_WD40"/>
    <property type="match status" value="1"/>
</dbReference>
<accession>A0A4P6JS19</accession>
<evidence type="ECO:0000313" key="6">
    <source>
        <dbReference type="EMBL" id="QBD78308.1"/>
    </source>
</evidence>
<reference evidence="6 7" key="1">
    <citation type="submission" date="2019-01" db="EMBL/GenBank/DDBJ databases">
        <title>Ktedonosporobacter rubrisoli SCAWS-G2.</title>
        <authorList>
            <person name="Huang Y."/>
            <person name="Yan B."/>
        </authorList>
    </citation>
    <scope>NUCLEOTIDE SEQUENCE [LARGE SCALE GENOMIC DNA]</scope>
    <source>
        <strain evidence="6 7">SCAWS-G2</strain>
    </source>
</reference>
<dbReference type="PANTHER" id="PTHR44129">
    <property type="entry name" value="WD REPEAT-CONTAINING PROTEIN POP1"/>
    <property type="match status" value="1"/>
</dbReference>
<evidence type="ECO:0000259" key="5">
    <source>
        <dbReference type="Pfam" id="PF12894"/>
    </source>
</evidence>
<evidence type="ECO:0000256" key="1">
    <source>
        <dbReference type="ARBA" id="ARBA00022574"/>
    </source>
</evidence>